<keyword evidence="1" id="KW-0732">Signal</keyword>
<evidence type="ECO:0000313" key="3">
    <source>
        <dbReference type="Proteomes" id="UP001519460"/>
    </source>
</evidence>
<feature type="chain" id="PRO_5044813284" evidence="1">
    <location>
        <begin position="16"/>
        <end position="133"/>
    </location>
</feature>
<dbReference type="EMBL" id="JACVVK020000221">
    <property type="protein sequence ID" value="KAK7483776.1"/>
    <property type="molecule type" value="Genomic_DNA"/>
</dbReference>
<evidence type="ECO:0000256" key="1">
    <source>
        <dbReference type="SAM" id="SignalP"/>
    </source>
</evidence>
<protein>
    <submittedName>
        <fullName evidence="2">Uncharacterized protein</fullName>
    </submittedName>
</protein>
<proteinExistence type="predicted"/>
<sequence>MGWILCLLQTRLVGGRCVRMGQRDRGSARNRPWACQAGLHLAILSPDCPNRLRGRSSRRQAEKVSDEVRRRRWNCIGHVLRREPTDDCAVALVGGRLREEGSGAARRQRGGGWWRLKETVQAGVLGTRHAAQP</sequence>
<keyword evidence="3" id="KW-1185">Reference proteome</keyword>
<evidence type="ECO:0000313" key="2">
    <source>
        <dbReference type="EMBL" id="KAK7483776.1"/>
    </source>
</evidence>
<comment type="caution">
    <text evidence="2">The sequence shown here is derived from an EMBL/GenBank/DDBJ whole genome shotgun (WGS) entry which is preliminary data.</text>
</comment>
<reference evidence="2 3" key="1">
    <citation type="journal article" date="2023" name="Sci. Data">
        <title>Genome assembly of the Korean intertidal mud-creeper Batillaria attramentaria.</title>
        <authorList>
            <person name="Patra A.K."/>
            <person name="Ho P.T."/>
            <person name="Jun S."/>
            <person name="Lee S.J."/>
            <person name="Kim Y."/>
            <person name="Won Y.J."/>
        </authorList>
    </citation>
    <scope>NUCLEOTIDE SEQUENCE [LARGE SCALE GENOMIC DNA]</scope>
    <source>
        <strain evidence="2">Wonlab-2016</strain>
    </source>
</reference>
<organism evidence="2 3">
    <name type="scientific">Batillaria attramentaria</name>
    <dbReference type="NCBI Taxonomy" id="370345"/>
    <lineage>
        <taxon>Eukaryota</taxon>
        <taxon>Metazoa</taxon>
        <taxon>Spiralia</taxon>
        <taxon>Lophotrochozoa</taxon>
        <taxon>Mollusca</taxon>
        <taxon>Gastropoda</taxon>
        <taxon>Caenogastropoda</taxon>
        <taxon>Sorbeoconcha</taxon>
        <taxon>Cerithioidea</taxon>
        <taxon>Batillariidae</taxon>
        <taxon>Batillaria</taxon>
    </lineage>
</organism>
<name>A0ABD0K9I0_9CAEN</name>
<gene>
    <name evidence="2" type="ORF">BaRGS_00024992</name>
</gene>
<accession>A0ABD0K9I0</accession>
<dbReference type="AlphaFoldDB" id="A0ABD0K9I0"/>
<dbReference type="Proteomes" id="UP001519460">
    <property type="component" value="Unassembled WGS sequence"/>
</dbReference>
<feature type="signal peptide" evidence="1">
    <location>
        <begin position="1"/>
        <end position="15"/>
    </location>
</feature>